<evidence type="ECO:0000313" key="1">
    <source>
        <dbReference type="EMBL" id="VDN29251.1"/>
    </source>
</evidence>
<accession>A0A3P7NDE7</accession>
<proteinExistence type="predicted"/>
<dbReference type="AlphaFoldDB" id="A0A3P7NDE7"/>
<evidence type="ECO:0000313" key="2">
    <source>
        <dbReference type="Proteomes" id="UP000281553"/>
    </source>
</evidence>
<keyword evidence="2" id="KW-1185">Reference proteome</keyword>
<sequence length="132" mass="14925">MISQNTFWTIMDEAGSNMNVSSLITRLNVSAVASGNPVHARQKSRPNLAFIRRYPVLRNEDCFDAKLPLDLRSRMRRLFYCKFDHIPERLADIVLITYEAVIGQALKDSPPLADSAVSLLQDVQNVRFVTSS</sequence>
<protein>
    <submittedName>
        <fullName evidence="1">Uncharacterized protein</fullName>
    </submittedName>
</protein>
<name>A0A3P7NDE7_DIBLA</name>
<gene>
    <name evidence="1" type="ORF">DILT_LOCUS15334</name>
</gene>
<dbReference type="Proteomes" id="UP000281553">
    <property type="component" value="Unassembled WGS sequence"/>
</dbReference>
<dbReference type="EMBL" id="UYRU01078530">
    <property type="protein sequence ID" value="VDN29251.1"/>
    <property type="molecule type" value="Genomic_DNA"/>
</dbReference>
<reference evidence="1 2" key="1">
    <citation type="submission" date="2018-11" db="EMBL/GenBank/DDBJ databases">
        <authorList>
            <consortium name="Pathogen Informatics"/>
        </authorList>
    </citation>
    <scope>NUCLEOTIDE SEQUENCE [LARGE SCALE GENOMIC DNA]</scope>
</reference>
<dbReference type="OrthoDB" id="9997229at2759"/>
<organism evidence="1 2">
    <name type="scientific">Dibothriocephalus latus</name>
    <name type="common">Fish tapeworm</name>
    <name type="synonym">Diphyllobothrium latum</name>
    <dbReference type="NCBI Taxonomy" id="60516"/>
    <lineage>
        <taxon>Eukaryota</taxon>
        <taxon>Metazoa</taxon>
        <taxon>Spiralia</taxon>
        <taxon>Lophotrochozoa</taxon>
        <taxon>Platyhelminthes</taxon>
        <taxon>Cestoda</taxon>
        <taxon>Eucestoda</taxon>
        <taxon>Diphyllobothriidea</taxon>
        <taxon>Diphyllobothriidae</taxon>
        <taxon>Dibothriocephalus</taxon>
    </lineage>
</organism>